<proteinExistence type="predicted"/>
<organism evidence="5 6">
    <name type="scientific">Selenomonas ruminis</name>
    <dbReference type="NCBI Taxonomy" id="2593411"/>
    <lineage>
        <taxon>Bacteria</taxon>
        <taxon>Bacillati</taxon>
        <taxon>Bacillota</taxon>
        <taxon>Negativicutes</taxon>
        <taxon>Selenomonadales</taxon>
        <taxon>Selenomonadaceae</taxon>
        <taxon>Selenomonas</taxon>
    </lineage>
</organism>
<dbReference type="PANTHER" id="PTHR30363">
    <property type="entry name" value="HTH-TYPE TRANSCRIPTIONAL REGULATOR SRLR-RELATED"/>
    <property type="match status" value="1"/>
</dbReference>
<comment type="caution">
    <text evidence="5">The sequence shown here is derived from an EMBL/GenBank/DDBJ whole genome shotgun (WGS) entry which is preliminary data.</text>
</comment>
<evidence type="ECO:0000256" key="2">
    <source>
        <dbReference type="ARBA" id="ARBA00023125"/>
    </source>
</evidence>
<dbReference type="SMART" id="SM00420">
    <property type="entry name" value="HTH_DEOR"/>
    <property type="match status" value="1"/>
</dbReference>
<dbReference type="Gene3D" id="1.10.10.10">
    <property type="entry name" value="Winged helix-like DNA-binding domain superfamily/Winged helix DNA-binding domain"/>
    <property type="match status" value="1"/>
</dbReference>
<name>A0A5D6W2D8_9FIRM</name>
<dbReference type="GO" id="GO:0003700">
    <property type="term" value="F:DNA-binding transcription factor activity"/>
    <property type="evidence" value="ECO:0007669"/>
    <property type="project" value="InterPro"/>
</dbReference>
<dbReference type="InterPro" id="IPR018356">
    <property type="entry name" value="Tscrpt_reg_HTH_DeoR_CS"/>
</dbReference>
<dbReference type="SUPFAM" id="SSF46785">
    <property type="entry name" value="Winged helix' DNA-binding domain"/>
    <property type="match status" value="1"/>
</dbReference>
<dbReference type="PRINTS" id="PR00037">
    <property type="entry name" value="HTHLACR"/>
</dbReference>
<protein>
    <submittedName>
        <fullName evidence="5">DeoR/GlpR transcriptional regulator</fullName>
    </submittedName>
</protein>
<evidence type="ECO:0000256" key="3">
    <source>
        <dbReference type="ARBA" id="ARBA00023163"/>
    </source>
</evidence>
<dbReference type="Pfam" id="PF08220">
    <property type="entry name" value="HTH_DeoR"/>
    <property type="match status" value="1"/>
</dbReference>
<dbReference type="PROSITE" id="PS51000">
    <property type="entry name" value="HTH_DEOR_2"/>
    <property type="match status" value="1"/>
</dbReference>
<dbReference type="Proteomes" id="UP000323646">
    <property type="component" value="Unassembled WGS sequence"/>
</dbReference>
<keyword evidence="1" id="KW-0805">Transcription regulation</keyword>
<keyword evidence="6" id="KW-1185">Reference proteome</keyword>
<dbReference type="InterPro" id="IPR037171">
    <property type="entry name" value="NagB/RpiA_transferase-like"/>
</dbReference>
<reference evidence="5 6" key="1">
    <citation type="submission" date="2019-08" db="EMBL/GenBank/DDBJ databases">
        <title>Selenomonas sp. mPRGC5 and Selenomonas sp. mPRGC8 isolated from ruminal fluid of dairy goat (Capra hircus).</title>
        <authorList>
            <person name="Poothong S."/>
            <person name="Nuengjamnong C."/>
            <person name="Tanasupawat S."/>
        </authorList>
    </citation>
    <scope>NUCLEOTIDE SEQUENCE [LARGE SCALE GENOMIC DNA]</scope>
    <source>
        <strain evidence="6">mPRGC5</strain>
    </source>
</reference>
<evidence type="ECO:0000256" key="1">
    <source>
        <dbReference type="ARBA" id="ARBA00023015"/>
    </source>
</evidence>
<dbReference type="InterPro" id="IPR050313">
    <property type="entry name" value="Carb_Metab_HTH_regulators"/>
</dbReference>
<dbReference type="RefSeq" id="WP_149172027.1">
    <property type="nucleotide sequence ID" value="NZ_VTOY01000011.1"/>
</dbReference>
<dbReference type="PANTHER" id="PTHR30363:SF60">
    <property type="entry name" value="HTH-TYPE TRANSCRIPTIONAL REGULATOR IOLR"/>
    <property type="match status" value="1"/>
</dbReference>
<keyword evidence="3" id="KW-0804">Transcription</keyword>
<dbReference type="Gene3D" id="3.40.50.1360">
    <property type="match status" value="1"/>
</dbReference>
<gene>
    <name evidence="5" type="ORF">FZ040_10985</name>
</gene>
<dbReference type="InterPro" id="IPR014036">
    <property type="entry name" value="DeoR-like_C"/>
</dbReference>
<dbReference type="AlphaFoldDB" id="A0A5D6W2D8"/>
<sequence>MKIDRIQQIHELLKRNHSVSLNDLCDNFGVSKNTIRRDVAELEASGIVKKVYGGIVLADEETGAPEPFAYREGRNVDAKKLVAEAAAAQVQDGDVIYIDSGTTTMHMIPYLVKRRYLTIVTASVHVINAAGSYPGLNIIATGGTLYMPSNAFVGPSVLAALQNYNLSKIFLASTGISIAHGATNASPLECEIKRSLSQKNAETFLLVDSSKFGKASLMTYCQLSDLNALITEKEPAKEYVDYFEKHNVRLILP</sequence>
<accession>A0A5D6W2D8</accession>
<dbReference type="InterPro" id="IPR001034">
    <property type="entry name" value="DeoR_HTH"/>
</dbReference>
<feature type="domain" description="HTH deoR-type" evidence="4">
    <location>
        <begin position="2"/>
        <end position="57"/>
    </location>
</feature>
<dbReference type="InterPro" id="IPR036388">
    <property type="entry name" value="WH-like_DNA-bd_sf"/>
</dbReference>
<dbReference type="OrthoDB" id="9797223at2"/>
<evidence type="ECO:0000313" key="5">
    <source>
        <dbReference type="EMBL" id="TYZ20934.1"/>
    </source>
</evidence>
<keyword evidence="2" id="KW-0238">DNA-binding</keyword>
<evidence type="ECO:0000259" key="4">
    <source>
        <dbReference type="PROSITE" id="PS51000"/>
    </source>
</evidence>
<evidence type="ECO:0000313" key="6">
    <source>
        <dbReference type="Proteomes" id="UP000323646"/>
    </source>
</evidence>
<dbReference type="EMBL" id="VTOY01000011">
    <property type="protein sequence ID" value="TYZ20934.1"/>
    <property type="molecule type" value="Genomic_DNA"/>
</dbReference>
<dbReference type="SUPFAM" id="SSF100950">
    <property type="entry name" value="NagB/RpiA/CoA transferase-like"/>
    <property type="match status" value="1"/>
</dbReference>
<dbReference type="Pfam" id="PF00455">
    <property type="entry name" value="DeoRC"/>
    <property type="match status" value="1"/>
</dbReference>
<dbReference type="InterPro" id="IPR036390">
    <property type="entry name" value="WH_DNA-bd_sf"/>
</dbReference>
<dbReference type="PROSITE" id="PS00894">
    <property type="entry name" value="HTH_DEOR_1"/>
    <property type="match status" value="1"/>
</dbReference>
<dbReference type="SMART" id="SM01134">
    <property type="entry name" value="DeoRC"/>
    <property type="match status" value="1"/>
</dbReference>
<dbReference type="GO" id="GO:0003677">
    <property type="term" value="F:DNA binding"/>
    <property type="evidence" value="ECO:0007669"/>
    <property type="project" value="UniProtKB-KW"/>
</dbReference>